<proteinExistence type="predicted"/>
<dbReference type="AlphaFoldDB" id="A0A4U0TSD7"/>
<organism evidence="2 3">
    <name type="scientific">Friedmanniomyces endolithicus</name>
    <dbReference type="NCBI Taxonomy" id="329885"/>
    <lineage>
        <taxon>Eukaryota</taxon>
        <taxon>Fungi</taxon>
        <taxon>Dikarya</taxon>
        <taxon>Ascomycota</taxon>
        <taxon>Pezizomycotina</taxon>
        <taxon>Dothideomycetes</taxon>
        <taxon>Dothideomycetidae</taxon>
        <taxon>Mycosphaerellales</taxon>
        <taxon>Teratosphaeriaceae</taxon>
        <taxon>Friedmanniomyces</taxon>
    </lineage>
</organism>
<dbReference type="Proteomes" id="UP000310066">
    <property type="component" value="Unassembled WGS sequence"/>
</dbReference>
<name>A0A4U0TSD7_9PEZI</name>
<feature type="compositionally biased region" description="Basic and acidic residues" evidence="1">
    <location>
        <begin position="1"/>
        <end position="18"/>
    </location>
</feature>
<evidence type="ECO:0000256" key="1">
    <source>
        <dbReference type="SAM" id="MobiDB-lite"/>
    </source>
</evidence>
<dbReference type="EMBL" id="NAJP01000165">
    <property type="protein sequence ID" value="TKA25131.1"/>
    <property type="molecule type" value="Genomic_DNA"/>
</dbReference>
<reference evidence="2 3" key="1">
    <citation type="submission" date="2017-03" db="EMBL/GenBank/DDBJ databases">
        <title>Genomes of endolithic fungi from Antarctica.</title>
        <authorList>
            <person name="Coleine C."/>
            <person name="Masonjones S."/>
            <person name="Stajich J.E."/>
        </authorList>
    </citation>
    <scope>NUCLEOTIDE SEQUENCE [LARGE SCALE GENOMIC DNA]</scope>
    <source>
        <strain evidence="2 3">CCFEE 5311</strain>
    </source>
</reference>
<feature type="region of interest" description="Disordered" evidence="1">
    <location>
        <begin position="1"/>
        <end position="21"/>
    </location>
</feature>
<gene>
    <name evidence="2" type="ORF">B0A54_17766</name>
</gene>
<protein>
    <submittedName>
        <fullName evidence="2">Uncharacterized protein</fullName>
    </submittedName>
</protein>
<evidence type="ECO:0000313" key="2">
    <source>
        <dbReference type="EMBL" id="TKA25131.1"/>
    </source>
</evidence>
<accession>A0A4U0TSD7</accession>
<comment type="caution">
    <text evidence="2">The sequence shown here is derived from an EMBL/GenBank/DDBJ whole genome shotgun (WGS) entry which is preliminary data.</text>
</comment>
<sequence length="112" mass="12123">MEAKMRIPGEENSTHAEQHVQPGCDVSLSRAMGGGGGAAAVMEASSRILDEAHPDNADPGRMKAAEEIYQRALAGDQEAEGDQEADIRYLQEQLSVLEVESKLRQLILYTAL</sequence>
<evidence type="ECO:0000313" key="3">
    <source>
        <dbReference type="Proteomes" id="UP000310066"/>
    </source>
</evidence>